<dbReference type="AlphaFoldDB" id="A0A428JYV9"/>
<sequence>MKKITLLCFAILSTAFSFVTTAQNQCDFKLVMIDSYGDGWNGNTIDVLVDGVVVLDNVQLYGNQGGGYSFAVYFPVTDGSNITTVWNGGGYWPGEVSYEIYDNGDNLLGSGDSGHQINIEDSLCYVPLSVTASKACHTVYQGYEPAECVELAVNVEGGSGVYNVLWSTGETTHTITVCPTEQTDYTVEVSDANTVVNESFSVLVVDAVCSNNANNGKVLICHVDDEGNYSTLCVSANAVDNHLEHGDMLGACDSITCNTAPSCVATVWPENGVEDVSINTEISWLGATGIVEGYYLSIGTTSGGNDVLDNQDIGNVTNYYGGAFDYSTTYYVTVSPYNGNGGAEGCMEYSFTTMANPCYEATMVSCDETITGNTVGAPVNEGIICDFNNLGQSGGVWYTYQTNDPYTKVTIDTDGSGFDTRLGLFTGTCDALVCVNADNDSGSGLNSKLSFDAEVGELYYIYVTGDNSEGNYTLNVSCVDTAPVLVDCGTAVKNEYCYTDNDTTMFTYTSSDGLPLEVVVNSGYVERNWDEFIVLDSDGVTELYNGYGDYGSLEGLTFTSTGDTISLMIQSDSSNSCSTNGYVSLNYDVNCFVPCGNESIETYCYGNYENTQFSYTSDDGSPVHIDFTAGSIETYYDELRILDSDGTTVLFNSNSPSSTNLSEVSVVSTGDTVTFNVSSDISVSCGSGQRTQWEYVVSWGCPNDQTTASRMATTALKKKQSKPLGDWTIYPNPTTDGQVTLNLSNYVNQSVDVKVFDTTGKIIFTQTTNNVTSTKLEIALNKIPSGMYFVTLQNGGEISTKKLMVK</sequence>
<evidence type="ECO:0000259" key="3">
    <source>
        <dbReference type="Pfam" id="PF18962"/>
    </source>
</evidence>
<evidence type="ECO:0000313" key="5">
    <source>
        <dbReference type="Proteomes" id="UP000270620"/>
    </source>
</evidence>
<comment type="caution">
    <text evidence="4">The sequence shown here is derived from an EMBL/GenBank/DDBJ whole genome shotgun (WGS) entry which is preliminary data.</text>
</comment>
<dbReference type="OrthoDB" id="975384at2"/>
<reference evidence="4 5" key="1">
    <citation type="submission" date="2018-12" db="EMBL/GenBank/DDBJ databases">
        <title>Mangrovimonas spongiae sp. nov., a novel member of the genus Mangrovimonas isolated from marine sponge.</title>
        <authorList>
            <person name="Zhuang L."/>
            <person name="Luo L."/>
        </authorList>
    </citation>
    <scope>NUCLEOTIDE SEQUENCE [LARGE SCALE GENOMIC DNA]</scope>
    <source>
        <strain evidence="4 5">HN-E26</strain>
    </source>
</reference>
<protein>
    <submittedName>
        <fullName evidence="4">T9SS C-terminal target domain-containing protein</fullName>
    </submittedName>
</protein>
<accession>A0A428JYV9</accession>
<feature type="chain" id="PRO_5019254389" evidence="2">
    <location>
        <begin position="23"/>
        <end position="806"/>
    </location>
</feature>
<evidence type="ECO:0000313" key="4">
    <source>
        <dbReference type="EMBL" id="RSK39303.1"/>
    </source>
</evidence>
<gene>
    <name evidence="4" type="ORF">EJA19_10255</name>
</gene>
<dbReference type="InterPro" id="IPR026444">
    <property type="entry name" value="Secre_tail"/>
</dbReference>
<dbReference type="RefSeq" id="WP_125468277.1">
    <property type="nucleotide sequence ID" value="NZ_RWBG01000004.1"/>
</dbReference>
<dbReference type="Pfam" id="PF18962">
    <property type="entry name" value="Por_Secre_tail"/>
    <property type="match status" value="1"/>
</dbReference>
<evidence type="ECO:0000256" key="1">
    <source>
        <dbReference type="ARBA" id="ARBA00022729"/>
    </source>
</evidence>
<keyword evidence="1 2" id="KW-0732">Signal</keyword>
<evidence type="ECO:0000256" key="2">
    <source>
        <dbReference type="SAM" id="SignalP"/>
    </source>
</evidence>
<proteinExistence type="predicted"/>
<keyword evidence="5" id="KW-1185">Reference proteome</keyword>
<dbReference type="EMBL" id="RWBG01000004">
    <property type="protein sequence ID" value="RSK39303.1"/>
    <property type="molecule type" value="Genomic_DNA"/>
</dbReference>
<dbReference type="NCBIfam" id="TIGR04183">
    <property type="entry name" value="Por_Secre_tail"/>
    <property type="match status" value="1"/>
</dbReference>
<dbReference type="Proteomes" id="UP000270620">
    <property type="component" value="Unassembled WGS sequence"/>
</dbReference>
<feature type="signal peptide" evidence="2">
    <location>
        <begin position="1"/>
        <end position="22"/>
    </location>
</feature>
<name>A0A428JYV9_9FLAO</name>
<feature type="domain" description="Secretion system C-terminal sorting" evidence="3">
    <location>
        <begin position="729"/>
        <end position="805"/>
    </location>
</feature>
<organism evidence="4 5">
    <name type="scientific">Mangrovimonas spongiae</name>
    <dbReference type="NCBI Taxonomy" id="2494697"/>
    <lineage>
        <taxon>Bacteria</taxon>
        <taxon>Pseudomonadati</taxon>
        <taxon>Bacteroidota</taxon>
        <taxon>Flavobacteriia</taxon>
        <taxon>Flavobacteriales</taxon>
        <taxon>Flavobacteriaceae</taxon>
        <taxon>Mangrovimonas</taxon>
    </lineage>
</organism>